<feature type="binding site" evidence="5">
    <location>
        <begin position="8"/>
        <end position="13"/>
    </location>
    <ligand>
        <name>ATP</name>
        <dbReference type="ChEBI" id="CHEBI:30616"/>
    </ligand>
</feature>
<keyword evidence="8" id="KW-1185">Reference proteome</keyword>
<dbReference type="Proteomes" id="UP001168167">
    <property type="component" value="Unassembled WGS sequence"/>
</dbReference>
<evidence type="ECO:0000256" key="2">
    <source>
        <dbReference type="ARBA" id="ARBA00022741"/>
    </source>
</evidence>
<keyword evidence="5 7" id="KW-0418">Kinase</keyword>
<dbReference type="InterPro" id="IPR001977">
    <property type="entry name" value="Depp_CoAkinase"/>
</dbReference>
<dbReference type="Pfam" id="PF01121">
    <property type="entry name" value="CoaE"/>
    <property type="match status" value="1"/>
</dbReference>
<comment type="similarity">
    <text evidence="1 5">Belongs to the CoaE family.</text>
</comment>
<accession>A0ABT7QNF0</accession>
<evidence type="ECO:0000256" key="4">
    <source>
        <dbReference type="ARBA" id="ARBA00022993"/>
    </source>
</evidence>
<sequence length="202" mass="22294">MGLTGGLASGKSEATSIFSALGATVIDADETGRRLTTNGGSALPALRHTLGAWAFDNTGNLRRHEVRQRVFSDLAMRTALQKTLHPLIEKDMRRQMAAVDSSYYLILSVPLLFETDMFTADCHRVAVTDCEPTTQIARACRRDKISELEAKSIIATQLPRGERLARADDIIHNDADLAALRQAVENCHHQYIKIAPKERIPT</sequence>
<evidence type="ECO:0000256" key="6">
    <source>
        <dbReference type="NCBIfam" id="TIGR00152"/>
    </source>
</evidence>
<keyword evidence="3 5" id="KW-0067">ATP-binding</keyword>
<dbReference type="PROSITE" id="PS51219">
    <property type="entry name" value="DPCK"/>
    <property type="match status" value="1"/>
</dbReference>
<dbReference type="GO" id="GO:0004140">
    <property type="term" value="F:dephospho-CoA kinase activity"/>
    <property type="evidence" value="ECO:0007669"/>
    <property type="project" value="UniProtKB-EC"/>
</dbReference>
<comment type="subcellular location">
    <subcellularLocation>
        <location evidence="5">Cytoplasm</location>
    </subcellularLocation>
</comment>
<keyword evidence="2 5" id="KW-0547">Nucleotide-binding</keyword>
<comment type="caution">
    <text evidence="7">The sequence shown here is derived from an EMBL/GenBank/DDBJ whole genome shotgun (WGS) entry which is preliminary data.</text>
</comment>
<keyword evidence="5" id="KW-0963">Cytoplasm</keyword>
<reference evidence="7" key="2">
    <citation type="journal article" date="2023" name="Microbiome">
        <title>Synthase-selected sorting approach identifies a beta-lactone synthase in a nudibranch symbiotic bacterium.</title>
        <authorList>
            <person name="Dzunkova M."/>
            <person name="La Clair J.J."/>
            <person name="Tyml T."/>
            <person name="Doud D."/>
            <person name="Schulz F."/>
            <person name="Piquer-Esteban S."/>
            <person name="Porcel Sanchis D."/>
            <person name="Osborn A."/>
            <person name="Robinson D."/>
            <person name="Louie K.B."/>
            <person name="Bowen B.P."/>
            <person name="Bowers R.M."/>
            <person name="Lee J."/>
            <person name="Arnau V."/>
            <person name="Diaz-Villanueva W."/>
            <person name="Stepanauskas R."/>
            <person name="Gosliner T."/>
            <person name="Date S.V."/>
            <person name="Northen T.R."/>
            <person name="Cheng J.F."/>
            <person name="Burkart M.D."/>
            <person name="Woyke T."/>
        </authorList>
    </citation>
    <scope>NUCLEOTIDE SEQUENCE</scope>
    <source>
        <strain evidence="7">Df01</strain>
    </source>
</reference>
<dbReference type="NCBIfam" id="TIGR00152">
    <property type="entry name" value="dephospho-CoA kinase"/>
    <property type="match status" value="1"/>
</dbReference>
<reference evidence="7" key="1">
    <citation type="submission" date="2022-08" db="EMBL/GenBank/DDBJ databases">
        <authorList>
            <person name="Dzunkova M."/>
            <person name="La Clair J."/>
            <person name="Tyml T."/>
            <person name="Doud D."/>
            <person name="Schulz F."/>
            <person name="Piquer S."/>
            <person name="Porcel Sanchis D."/>
            <person name="Osborn A."/>
            <person name="Robinson D."/>
            <person name="Louie K.B."/>
            <person name="Bowen B.P."/>
            <person name="Bowers R."/>
            <person name="Lee J."/>
            <person name="Arnau Llombart V."/>
            <person name="Diaz Villanueva W."/>
            <person name="Gosliner T."/>
            <person name="Northen T."/>
            <person name="Cheng J.-F."/>
            <person name="Burkart M.D."/>
            <person name="Woyke T."/>
        </authorList>
    </citation>
    <scope>NUCLEOTIDE SEQUENCE</scope>
    <source>
        <strain evidence="7">Df01</strain>
    </source>
</reference>
<keyword evidence="5 7" id="KW-0808">Transferase</keyword>
<dbReference type="InterPro" id="IPR027417">
    <property type="entry name" value="P-loop_NTPase"/>
</dbReference>
<evidence type="ECO:0000256" key="3">
    <source>
        <dbReference type="ARBA" id="ARBA00022840"/>
    </source>
</evidence>
<evidence type="ECO:0000313" key="7">
    <source>
        <dbReference type="EMBL" id="MDM5147945.1"/>
    </source>
</evidence>
<comment type="catalytic activity">
    <reaction evidence="5">
        <text>3'-dephospho-CoA + ATP = ADP + CoA + H(+)</text>
        <dbReference type="Rhea" id="RHEA:18245"/>
        <dbReference type="ChEBI" id="CHEBI:15378"/>
        <dbReference type="ChEBI" id="CHEBI:30616"/>
        <dbReference type="ChEBI" id="CHEBI:57287"/>
        <dbReference type="ChEBI" id="CHEBI:57328"/>
        <dbReference type="ChEBI" id="CHEBI:456216"/>
        <dbReference type="EC" id="2.7.1.24"/>
    </reaction>
</comment>
<name>A0ABT7QNF0_9GAMM</name>
<comment type="pathway">
    <text evidence="5">Cofactor biosynthesis; coenzyme A biosynthesis; CoA from (R)-pantothenate: step 5/5.</text>
</comment>
<gene>
    <name evidence="5 7" type="primary">coaE</name>
    <name evidence="7" type="ORF">NQX30_06130</name>
</gene>
<evidence type="ECO:0000256" key="1">
    <source>
        <dbReference type="ARBA" id="ARBA00009018"/>
    </source>
</evidence>
<dbReference type="PANTHER" id="PTHR10695">
    <property type="entry name" value="DEPHOSPHO-COA KINASE-RELATED"/>
    <property type="match status" value="1"/>
</dbReference>
<dbReference type="PANTHER" id="PTHR10695:SF46">
    <property type="entry name" value="BIFUNCTIONAL COENZYME A SYNTHASE-RELATED"/>
    <property type="match status" value="1"/>
</dbReference>
<dbReference type="Gene3D" id="3.40.50.300">
    <property type="entry name" value="P-loop containing nucleotide triphosphate hydrolases"/>
    <property type="match status" value="1"/>
</dbReference>
<evidence type="ECO:0000313" key="8">
    <source>
        <dbReference type="Proteomes" id="UP001168167"/>
    </source>
</evidence>
<dbReference type="EC" id="2.7.1.24" evidence="5 6"/>
<keyword evidence="4 5" id="KW-0173">Coenzyme A biosynthesis</keyword>
<dbReference type="CDD" id="cd02022">
    <property type="entry name" value="DPCK"/>
    <property type="match status" value="1"/>
</dbReference>
<dbReference type="HAMAP" id="MF_00376">
    <property type="entry name" value="Dephospho_CoA_kinase"/>
    <property type="match status" value="1"/>
</dbReference>
<dbReference type="SUPFAM" id="SSF52540">
    <property type="entry name" value="P-loop containing nucleoside triphosphate hydrolases"/>
    <property type="match status" value="1"/>
</dbReference>
<protein>
    <recommendedName>
        <fullName evidence="5 6">Dephospho-CoA kinase</fullName>
        <ecNumber evidence="5 6">2.7.1.24</ecNumber>
    </recommendedName>
    <alternativeName>
        <fullName evidence="5">Dephosphocoenzyme A kinase</fullName>
    </alternativeName>
</protein>
<evidence type="ECO:0000256" key="5">
    <source>
        <dbReference type="HAMAP-Rule" id="MF_00376"/>
    </source>
</evidence>
<dbReference type="EMBL" id="JANQAO010000003">
    <property type="protein sequence ID" value="MDM5147945.1"/>
    <property type="molecule type" value="Genomic_DNA"/>
</dbReference>
<organism evidence="7 8">
    <name type="scientific">Candidatus Doriopsillibacter californiensis</name>
    <dbReference type="NCBI Taxonomy" id="2970740"/>
    <lineage>
        <taxon>Bacteria</taxon>
        <taxon>Pseudomonadati</taxon>
        <taxon>Pseudomonadota</taxon>
        <taxon>Gammaproteobacteria</taxon>
        <taxon>Candidatus Tethybacterales</taxon>
        <taxon>Candidatus Persebacteraceae</taxon>
        <taxon>Candidatus Doriopsillibacter</taxon>
    </lineage>
</organism>
<comment type="function">
    <text evidence="5">Catalyzes the phosphorylation of the 3'-hydroxyl group of dephosphocoenzyme A to form coenzyme A.</text>
</comment>
<proteinExistence type="inferred from homology"/>